<evidence type="ECO:0000313" key="8">
    <source>
        <dbReference type="EMBL" id="MDT0605204.1"/>
    </source>
</evidence>
<dbReference type="SUPFAM" id="SSF52058">
    <property type="entry name" value="L domain-like"/>
    <property type="match status" value="1"/>
</dbReference>
<dbReference type="InterPro" id="IPR001611">
    <property type="entry name" value="Leu-rich_rpt"/>
</dbReference>
<evidence type="ECO:0000256" key="2">
    <source>
        <dbReference type="ARBA" id="ARBA00022729"/>
    </source>
</evidence>
<keyword evidence="3" id="KW-0677">Repeat</keyword>
<dbReference type="Gene3D" id="3.40.390.10">
    <property type="entry name" value="Collagenase (Catalytic Domain)"/>
    <property type="match status" value="1"/>
</dbReference>
<dbReference type="SUPFAM" id="SSF55486">
    <property type="entry name" value="Metalloproteases ('zincins'), catalytic domain"/>
    <property type="match status" value="1"/>
</dbReference>
<feature type="domain" description="Calx-beta" evidence="7">
    <location>
        <begin position="997"/>
        <end position="1098"/>
    </location>
</feature>
<dbReference type="Pfam" id="PF12799">
    <property type="entry name" value="LRR_4"/>
    <property type="match status" value="1"/>
</dbReference>
<dbReference type="EMBL" id="JAVRIF010000012">
    <property type="protein sequence ID" value="MDT0605204.1"/>
    <property type="molecule type" value="Genomic_DNA"/>
</dbReference>
<evidence type="ECO:0000256" key="6">
    <source>
        <dbReference type="SAM" id="SignalP"/>
    </source>
</evidence>
<organism evidence="8 9">
    <name type="scientific">Thalassotalea castellviae</name>
    <dbReference type="NCBI Taxonomy" id="3075612"/>
    <lineage>
        <taxon>Bacteria</taxon>
        <taxon>Pseudomonadati</taxon>
        <taxon>Pseudomonadota</taxon>
        <taxon>Gammaproteobacteria</taxon>
        <taxon>Alteromonadales</taxon>
        <taxon>Colwelliaceae</taxon>
        <taxon>Thalassotalea</taxon>
    </lineage>
</organism>
<dbReference type="InterPro" id="IPR025875">
    <property type="entry name" value="Leu-rich_rpt_4"/>
</dbReference>
<dbReference type="InterPro" id="IPR024079">
    <property type="entry name" value="MetalloPept_cat_dom_sf"/>
</dbReference>
<evidence type="ECO:0000313" key="9">
    <source>
        <dbReference type="Proteomes" id="UP001266357"/>
    </source>
</evidence>
<dbReference type="InterPro" id="IPR032675">
    <property type="entry name" value="LRR_dom_sf"/>
</dbReference>
<keyword evidence="1" id="KW-0433">Leucine-rich repeat</keyword>
<feature type="domain" description="Calx-beta" evidence="7">
    <location>
        <begin position="885"/>
        <end position="983"/>
    </location>
</feature>
<dbReference type="SUPFAM" id="SSF141072">
    <property type="entry name" value="CalX-like"/>
    <property type="match status" value="3"/>
</dbReference>
<dbReference type="SMART" id="SM00369">
    <property type="entry name" value="LRR_TYP"/>
    <property type="match status" value="5"/>
</dbReference>
<dbReference type="SMART" id="SM00364">
    <property type="entry name" value="LRR_BAC"/>
    <property type="match status" value="7"/>
</dbReference>
<protein>
    <submittedName>
        <fullName evidence="8">Calx-beta domain-containing protein</fullName>
    </submittedName>
</protein>
<dbReference type="Gene3D" id="2.60.40.2030">
    <property type="match status" value="3"/>
</dbReference>
<reference evidence="8 9" key="1">
    <citation type="submission" date="2023-09" db="EMBL/GenBank/DDBJ databases">
        <authorList>
            <person name="Rey-Velasco X."/>
        </authorList>
    </citation>
    <scope>NUCLEOTIDE SEQUENCE [LARGE SCALE GENOMIC DNA]</scope>
    <source>
        <strain evidence="8 9">W431</strain>
    </source>
</reference>
<name>A0ABU3A5F5_9GAMM</name>
<feature type="signal peptide" evidence="6">
    <location>
        <begin position="1"/>
        <end position="19"/>
    </location>
</feature>
<gene>
    <name evidence="8" type="ORF">RM573_16505</name>
</gene>
<evidence type="ECO:0000259" key="7">
    <source>
        <dbReference type="SMART" id="SM00237"/>
    </source>
</evidence>
<dbReference type="RefSeq" id="WP_311584589.1">
    <property type="nucleotide sequence ID" value="NZ_JAVRIF010000012.1"/>
</dbReference>
<dbReference type="InterPro" id="IPR050836">
    <property type="entry name" value="SDS22/Internalin_LRR"/>
</dbReference>
<keyword evidence="4" id="KW-0106">Calcium</keyword>
<dbReference type="Pfam" id="PF13583">
    <property type="entry name" value="Reprolysin_4"/>
    <property type="match status" value="1"/>
</dbReference>
<dbReference type="InterPro" id="IPR038081">
    <property type="entry name" value="CalX-like_sf"/>
</dbReference>
<feature type="region of interest" description="Disordered" evidence="5">
    <location>
        <begin position="749"/>
        <end position="769"/>
    </location>
</feature>
<comment type="caution">
    <text evidence="8">The sequence shown here is derived from an EMBL/GenBank/DDBJ whole genome shotgun (WGS) entry which is preliminary data.</text>
</comment>
<keyword evidence="2 6" id="KW-0732">Signal</keyword>
<dbReference type="Proteomes" id="UP001266357">
    <property type="component" value="Unassembled WGS sequence"/>
</dbReference>
<feature type="domain" description="Calx-beta" evidence="7">
    <location>
        <begin position="773"/>
        <end position="872"/>
    </location>
</feature>
<dbReference type="InterPro" id="IPR003591">
    <property type="entry name" value="Leu-rich_rpt_typical-subtyp"/>
</dbReference>
<keyword evidence="9" id="KW-1185">Reference proteome</keyword>
<proteinExistence type="predicted"/>
<dbReference type="SMART" id="SM00237">
    <property type="entry name" value="Calx_beta"/>
    <property type="match status" value="3"/>
</dbReference>
<sequence length="1163" mass="128600">MKRLLATVILSLLPLTSSAIDLFNWEVAKAANKTTSQFMSSQAYSNAQNFSVDTKLLKDHQINDIITINLTENESYQAKITKIKRKQNGIVHIFAKINHKKEATPVVLTLGKKQFFFRIVTNNQVYVAQGSNNQGKLLNEQRLTKANKSHISDVKIPEESPRFSIKSPQNQQVSHNKSQDSIVYSSLPNMIKNPQNSAAMNNNDMATIKVLFVYSLTAETLYDGDVTTRLNHLVEVTNQIYLDSEVNMQIAIADTLAVDYPDEILSEQALDDITYQSHEAFTNIENIRYEAGADMVALLRPNMPEDTVCGIAWGNREVNNSIGFMYSHTSIDCADYVNAHEMGHNMGLAHSLAQGDTGYSFPFARGYRVEDVLNGFSTVMAYSTATAGKVYKFSNPNILCTEIACGIDRNDTVNGADASYALNQLRFQLANIMDTETDLTLASDALNNIESSGLKACLENQINNYDITYAGQVRDLFCSYRNISSLSGLEKFSGLTSIYLNGNNLTDISVLSTLTKLATLSLSNNNITHLSSLASLLYLNYLTVNYNQITSFDGLENLNYLSYLNATDNQISDISAISDHVTLETLLLENNQITDITDIQDLENLSWLSISNNKITDLPSLANLTKLTQLYLNDNQLSNISGLNALREIQLLDIENNMVSDLTPLNGYRNLQSLTLSQNPITNLDSIIYLNNLTTLNATNTNITDLSALFNLHNTWSQIRLFGSDNLYCWQVNYVEQFIPYENYQQPTTCNTNTDDQDIDNDGVSNSEELTNNTNPLYNTALAGELSFQIEQLNLNEINQTVTLKVIRSLGDKGDVKVTVRSVDQTATGDDDYKAIEQILTLSDKQLFQTFTLDIFADEAYEINESFTIELTDPDSATLGDKSKLNVTLKDNGGTALSWQETSNAVDENSGNLTLTITRPNDALGEMSVDISAIDDTAINGTDYVFEDQTITFYSGEYSKDVSIVIIDNDEYQGDKSFSLMMTNPNNAYIEENTGTAIIVIQENETPARGEVTFESSTVSFNEDAGEVTIKVVRLNGSYGQLSVNLQVSNDTATQSSDFDLSNGTITFLADEIEQSISFSIVDDTNDESDETFTIALSAEDSSIIGEFNQVTVSIIDNDETVVTPPTPTPDTSSSGGGGSTSWLLIIILFPLIIKTKKSHTPH</sequence>
<dbReference type="InterPro" id="IPR003644">
    <property type="entry name" value="Calx_beta"/>
</dbReference>
<feature type="chain" id="PRO_5047533622" evidence="6">
    <location>
        <begin position="20"/>
        <end position="1163"/>
    </location>
</feature>
<evidence type="ECO:0000256" key="3">
    <source>
        <dbReference type="ARBA" id="ARBA00022737"/>
    </source>
</evidence>
<dbReference type="SMART" id="SM00365">
    <property type="entry name" value="LRR_SD22"/>
    <property type="match status" value="7"/>
</dbReference>
<dbReference type="PROSITE" id="PS51450">
    <property type="entry name" value="LRR"/>
    <property type="match status" value="8"/>
</dbReference>
<dbReference type="Pfam" id="PF03160">
    <property type="entry name" value="Calx-beta"/>
    <property type="match status" value="3"/>
</dbReference>
<accession>A0ABU3A5F5</accession>
<dbReference type="Gene3D" id="3.80.10.10">
    <property type="entry name" value="Ribonuclease Inhibitor"/>
    <property type="match status" value="2"/>
</dbReference>
<evidence type="ECO:0000256" key="1">
    <source>
        <dbReference type="ARBA" id="ARBA00022614"/>
    </source>
</evidence>
<dbReference type="PANTHER" id="PTHR46652">
    <property type="entry name" value="LEUCINE-RICH REPEAT AND IQ DOMAIN-CONTAINING PROTEIN 1-RELATED"/>
    <property type="match status" value="1"/>
</dbReference>
<evidence type="ECO:0000256" key="5">
    <source>
        <dbReference type="SAM" id="MobiDB-lite"/>
    </source>
</evidence>
<dbReference type="PANTHER" id="PTHR46652:SF3">
    <property type="entry name" value="LEUCINE-RICH REPEAT-CONTAINING PROTEIN 9"/>
    <property type="match status" value="1"/>
</dbReference>
<evidence type="ECO:0000256" key="4">
    <source>
        <dbReference type="ARBA" id="ARBA00022837"/>
    </source>
</evidence>